<dbReference type="GO" id="GO:0019094">
    <property type="term" value="P:pole plasm mRNA localization"/>
    <property type="evidence" value="ECO:0007669"/>
    <property type="project" value="EnsemblMetazoa"/>
</dbReference>
<feature type="compositionally biased region" description="Polar residues" evidence="1">
    <location>
        <begin position="1"/>
        <end position="13"/>
    </location>
</feature>
<sequence length="473" mass="52684">MVSKNQFYQNWTMQSQQHPHQMQQQFQQQQQPNLQHRNNQSNNNNGNNNNPRAAAAPYRKPFRSGKNNSGPGGNGNGNGNGNRVNGNNQMMFSSSQMPSDPLYIDFSSPPPGFKHNQVGSPKKKSMKGIKQQQHPSLNQQQHPSPNQQQHPSPNQQQHTSPNQQQHPSPNQQQHANPNQHPSPNQQQGKMNNQNNNHMNQPQQPFNNQMNGSDWQRHSGNNPNQIRGGFNGFQRGPPPNRPPRLMMGPPMGPDGPRTTGTRDRWALEDHTHKCLFPPPMLGMRGPGPMGPMGGPPPPPPPLFMRRNGPGPGSMMGVPPPMHMMGPRMPPRGMPPVGPYGPMNMNGGRIMKPNPKLIKQVVKGKGSIKTLKNLINQYPIEKPWVTDEIRSEHDKKVDIENRLKGHKDDELFAQYKGQRDKFVSLYEAAREEYLKQEAASVKAKDAKSDKDKNAISSQSAAPKAGSAKDATIPNP</sequence>
<feature type="compositionally biased region" description="Low complexity" evidence="1">
    <location>
        <begin position="242"/>
        <end position="258"/>
    </location>
</feature>
<reference evidence="2 3" key="1">
    <citation type="journal article" date="2007" name="Nature">
        <title>Evolution of genes and genomes on the Drosophila phylogeny.</title>
        <authorList>
            <consortium name="Drosophila 12 Genomes Consortium"/>
            <person name="Clark A.G."/>
            <person name="Eisen M.B."/>
            <person name="Smith D.R."/>
            <person name="Bergman C.M."/>
            <person name="Oliver B."/>
            <person name="Markow T.A."/>
            <person name="Kaufman T.C."/>
            <person name="Kellis M."/>
            <person name="Gelbart W."/>
            <person name="Iyer V.N."/>
            <person name="Pollard D.A."/>
            <person name="Sackton T.B."/>
            <person name="Larracuente A.M."/>
            <person name="Singh N.D."/>
            <person name="Abad J.P."/>
            <person name="Abt D.N."/>
            <person name="Adryan B."/>
            <person name="Aguade M."/>
            <person name="Akashi H."/>
            <person name="Anderson W.W."/>
            <person name="Aquadro C.F."/>
            <person name="Ardell D.H."/>
            <person name="Arguello R."/>
            <person name="Artieri C.G."/>
            <person name="Barbash D.A."/>
            <person name="Barker D."/>
            <person name="Barsanti P."/>
            <person name="Batterham P."/>
            <person name="Batzoglou S."/>
            <person name="Begun D."/>
            <person name="Bhutkar A."/>
            <person name="Blanco E."/>
            <person name="Bosak S.A."/>
            <person name="Bradley R.K."/>
            <person name="Brand A.D."/>
            <person name="Brent M.R."/>
            <person name="Brooks A.N."/>
            <person name="Brown R.H."/>
            <person name="Butlin R.K."/>
            <person name="Caggese C."/>
            <person name="Calvi B.R."/>
            <person name="Bernardo de Carvalho A."/>
            <person name="Caspi A."/>
            <person name="Castrezana S."/>
            <person name="Celniker S.E."/>
            <person name="Chang J.L."/>
            <person name="Chapple C."/>
            <person name="Chatterji S."/>
            <person name="Chinwalla A."/>
            <person name="Civetta A."/>
            <person name="Clifton S.W."/>
            <person name="Comeron J.M."/>
            <person name="Costello J.C."/>
            <person name="Coyne J.A."/>
            <person name="Daub J."/>
            <person name="David R.G."/>
            <person name="Delcher A.L."/>
            <person name="Delehaunty K."/>
            <person name="Do C.B."/>
            <person name="Ebling H."/>
            <person name="Edwards K."/>
            <person name="Eickbush T."/>
            <person name="Evans J.D."/>
            <person name="Filipski A."/>
            <person name="Findeiss S."/>
            <person name="Freyhult E."/>
            <person name="Fulton L."/>
            <person name="Fulton R."/>
            <person name="Garcia A.C."/>
            <person name="Gardiner A."/>
            <person name="Garfield D.A."/>
            <person name="Garvin B.E."/>
            <person name="Gibson G."/>
            <person name="Gilbert D."/>
            <person name="Gnerre S."/>
            <person name="Godfrey J."/>
            <person name="Good R."/>
            <person name="Gotea V."/>
            <person name="Gravely B."/>
            <person name="Greenberg A.J."/>
            <person name="Griffiths-Jones S."/>
            <person name="Gross S."/>
            <person name="Guigo R."/>
            <person name="Gustafson E.A."/>
            <person name="Haerty W."/>
            <person name="Hahn M.W."/>
            <person name="Halligan D.L."/>
            <person name="Halpern A.L."/>
            <person name="Halter G.M."/>
            <person name="Han M.V."/>
            <person name="Heger A."/>
            <person name="Hillier L."/>
            <person name="Hinrichs A.S."/>
            <person name="Holmes I."/>
            <person name="Hoskins R.A."/>
            <person name="Hubisz M.J."/>
            <person name="Hultmark D."/>
            <person name="Huntley M.A."/>
            <person name="Jaffe D.B."/>
            <person name="Jagadeeshan S."/>
            <person name="Jeck W.R."/>
            <person name="Johnson J."/>
            <person name="Jones C.D."/>
            <person name="Jordan W.C."/>
            <person name="Karpen G.H."/>
            <person name="Kataoka E."/>
            <person name="Keightley P.D."/>
            <person name="Kheradpour P."/>
            <person name="Kirkness E.F."/>
            <person name="Koerich L.B."/>
            <person name="Kristiansen K."/>
            <person name="Kudrna D."/>
            <person name="Kulathinal R.J."/>
            <person name="Kumar S."/>
            <person name="Kwok R."/>
            <person name="Lander E."/>
            <person name="Langley C.H."/>
            <person name="Lapoint R."/>
            <person name="Lazzaro B.P."/>
            <person name="Lee S.J."/>
            <person name="Levesque L."/>
            <person name="Li R."/>
            <person name="Lin C.F."/>
            <person name="Lin M.F."/>
            <person name="Lindblad-Toh K."/>
            <person name="Llopart A."/>
            <person name="Long M."/>
            <person name="Low L."/>
            <person name="Lozovsky E."/>
            <person name="Lu J."/>
            <person name="Luo M."/>
            <person name="Machado C.A."/>
            <person name="Makalowski W."/>
            <person name="Marzo M."/>
            <person name="Matsuda M."/>
            <person name="Matzkin L."/>
            <person name="McAllister B."/>
            <person name="McBride C.S."/>
            <person name="McKernan B."/>
            <person name="McKernan K."/>
            <person name="Mendez-Lago M."/>
            <person name="Minx P."/>
            <person name="Mollenhauer M.U."/>
            <person name="Montooth K."/>
            <person name="Mount S.M."/>
            <person name="Mu X."/>
            <person name="Myers E."/>
            <person name="Negre B."/>
            <person name="Newfeld S."/>
            <person name="Nielsen R."/>
            <person name="Noor M.A."/>
            <person name="O'Grady P."/>
            <person name="Pachter L."/>
            <person name="Papaceit M."/>
            <person name="Parisi M.J."/>
            <person name="Parisi M."/>
            <person name="Parts L."/>
            <person name="Pedersen J.S."/>
            <person name="Pesole G."/>
            <person name="Phillippy A.M."/>
            <person name="Ponting C.P."/>
            <person name="Pop M."/>
            <person name="Porcelli D."/>
            <person name="Powell J.R."/>
            <person name="Prohaska S."/>
            <person name="Pruitt K."/>
            <person name="Puig M."/>
            <person name="Quesneville H."/>
            <person name="Ram K.R."/>
            <person name="Rand D."/>
            <person name="Rasmussen M.D."/>
            <person name="Reed L.K."/>
            <person name="Reenan R."/>
            <person name="Reily A."/>
            <person name="Remington K.A."/>
            <person name="Rieger T.T."/>
            <person name="Ritchie M.G."/>
            <person name="Robin C."/>
            <person name="Rogers Y.H."/>
            <person name="Rohde C."/>
            <person name="Rozas J."/>
            <person name="Rubenfield M.J."/>
            <person name="Ruiz A."/>
            <person name="Russo S."/>
            <person name="Salzberg S.L."/>
            <person name="Sanchez-Gracia A."/>
            <person name="Saranga D.J."/>
            <person name="Sato H."/>
            <person name="Schaeffer S.W."/>
            <person name="Schatz M.C."/>
            <person name="Schlenke T."/>
            <person name="Schwartz R."/>
            <person name="Segarra C."/>
            <person name="Singh R.S."/>
            <person name="Sirot L."/>
            <person name="Sirota M."/>
            <person name="Sisneros N.B."/>
            <person name="Smith C.D."/>
            <person name="Smith T.F."/>
            <person name="Spieth J."/>
            <person name="Stage D.E."/>
            <person name="Stark A."/>
            <person name="Stephan W."/>
            <person name="Strausberg R.L."/>
            <person name="Strempel S."/>
            <person name="Sturgill D."/>
            <person name="Sutton G."/>
            <person name="Sutton G.G."/>
            <person name="Tao W."/>
            <person name="Teichmann S."/>
            <person name="Tobari Y.N."/>
            <person name="Tomimura Y."/>
            <person name="Tsolas J.M."/>
            <person name="Valente V.L."/>
            <person name="Venter E."/>
            <person name="Venter J.C."/>
            <person name="Vicario S."/>
            <person name="Vieira F.G."/>
            <person name="Vilella A.J."/>
            <person name="Villasante A."/>
            <person name="Walenz B."/>
            <person name="Wang J."/>
            <person name="Wasserman M."/>
            <person name="Watts T."/>
            <person name="Wilson D."/>
            <person name="Wilson R.K."/>
            <person name="Wing R.A."/>
            <person name="Wolfner M.F."/>
            <person name="Wong A."/>
            <person name="Wong G.K."/>
            <person name="Wu C.I."/>
            <person name="Wu G."/>
            <person name="Yamamoto D."/>
            <person name="Yang H.P."/>
            <person name="Yang S.P."/>
            <person name="Yorke J.A."/>
            <person name="Yoshida K."/>
            <person name="Zdobnov E."/>
            <person name="Zhang P."/>
            <person name="Zhang Y."/>
            <person name="Zimin A.V."/>
            <person name="Baldwin J."/>
            <person name="Abdouelleil A."/>
            <person name="Abdulkadir J."/>
            <person name="Abebe A."/>
            <person name="Abera B."/>
            <person name="Abreu J."/>
            <person name="Acer S.C."/>
            <person name="Aftuck L."/>
            <person name="Alexander A."/>
            <person name="An P."/>
            <person name="Anderson E."/>
            <person name="Anderson S."/>
            <person name="Arachi H."/>
            <person name="Azer M."/>
            <person name="Bachantsang P."/>
            <person name="Barry A."/>
            <person name="Bayul T."/>
            <person name="Berlin A."/>
            <person name="Bessette D."/>
            <person name="Bloom T."/>
            <person name="Blye J."/>
            <person name="Boguslavskiy L."/>
            <person name="Bonnet C."/>
            <person name="Boukhgalter B."/>
            <person name="Bourzgui I."/>
            <person name="Brown A."/>
            <person name="Cahill P."/>
            <person name="Channer S."/>
            <person name="Cheshatsang Y."/>
            <person name="Chuda L."/>
            <person name="Citroen M."/>
            <person name="Collymore A."/>
            <person name="Cooke P."/>
            <person name="Costello M."/>
            <person name="D'Aco K."/>
            <person name="Daza R."/>
            <person name="De Haan G."/>
            <person name="DeGray S."/>
            <person name="DeMaso C."/>
            <person name="Dhargay N."/>
            <person name="Dooley K."/>
            <person name="Dooley E."/>
            <person name="Doricent M."/>
            <person name="Dorje P."/>
            <person name="Dorjee K."/>
            <person name="Dupes A."/>
            <person name="Elong R."/>
            <person name="Falk J."/>
            <person name="Farina A."/>
            <person name="Faro S."/>
            <person name="Ferguson D."/>
            <person name="Fisher S."/>
            <person name="Foley C.D."/>
            <person name="Franke A."/>
            <person name="Friedrich D."/>
            <person name="Gadbois L."/>
            <person name="Gearin G."/>
            <person name="Gearin C.R."/>
            <person name="Giannoukos G."/>
            <person name="Goode T."/>
            <person name="Graham J."/>
            <person name="Grandbois E."/>
            <person name="Grewal S."/>
            <person name="Gyaltsen K."/>
            <person name="Hafez N."/>
            <person name="Hagos B."/>
            <person name="Hall J."/>
            <person name="Henson C."/>
            <person name="Hollinger A."/>
            <person name="Honan T."/>
            <person name="Huard M.D."/>
            <person name="Hughes L."/>
            <person name="Hurhula B."/>
            <person name="Husby M.E."/>
            <person name="Kamat A."/>
            <person name="Kanga B."/>
            <person name="Kashin S."/>
            <person name="Khazanovich D."/>
            <person name="Kisner P."/>
            <person name="Lance K."/>
            <person name="Lara M."/>
            <person name="Lee W."/>
            <person name="Lennon N."/>
            <person name="Letendre F."/>
            <person name="LeVine R."/>
            <person name="Lipovsky A."/>
            <person name="Liu X."/>
            <person name="Liu J."/>
            <person name="Liu S."/>
            <person name="Lokyitsang T."/>
            <person name="Lokyitsang Y."/>
            <person name="Lubonja R."/>
            <person name="Lui A."/>
            <person name="MacDonald P."/>
            <person name="Magnisalis V."/>
            <person name="Maru K."/>
            <person name="Matthews C."/>
            <person name="McCusker W."/>
            <person name="McDonough S."/>
            <person name="Mehta T."/>
            <person name="Meldrim J."/>
            <person name="Meneus L."/>
            <person name="Mihai O."/>
            <person name="Mihalev A."/>
            <person name="Mihova T."/>
            <person name="Mittelman R."/>
            <person name="Mlenga V."/>
            <person name="Montmayeur A."/>
            <person name="Mulrain L."/>
            <person name="Navidi A."/>
            <person name="Naylor J."/>
            <person name="Negash T."/>
            <person name="Nguyen T."/>
            <person name="Nguyen N."/>
            <person name="Nicol R."/>
            <person name="Norbu C."/>
            <person name="Norbu N."/>
            <person name="Novod N."/>
            <person name="O'Neill B."/>
            <person name="Osman S."/>
            <person name="Markiewicz E."/>
            <person name="Oyono O.L."/>
            <person name="Patti C."/>
            <person name="Phunkhang P."/>
            <person name="Pierre F."/>
            <person name="Priest M."/>
            <person name="Raghuraman S."/>
            <person name="Rege F."/>
            <person name="Reyes R."/>
            <person name="Rise C."/>
            <person name="Rogov P."/>
            <person name="Ross K."/>
            <person name="Ryan E."/>
            <person name="Settipalli S."/>
            <person name="Shea T."/>
            <person name="Sherpa N."/>
            <person name="Shi L."/>
            <person name="Shih D."/>
            <person name="Sparrow T."/>
            <person name="Spaulding J."/>
            <person name="Stalker J."/>
            <person name="Stange-Thomann N."/>
            <person name="Stavropoulos S."/>
            <person name="Stone C."/>
            <person name="Strader C."/>
            <person name="Tesfaye S."/>
            <person name="Thomson T."/>
            <person name="Thoulutsang Y."/>
            <person name="Thoulutsang D."/>
            <person name="Topham K."/>
            <person name="Topping I."/>
            <person name="Tsamla T."/>
            <person name="Vassiliev H."/>
            <person name="Vo A."/>
            <person name="Wangchuk T."/>
            <person name="Wangdi T."/>
            <person name="Weiand M."/>
            <person name="Wilkinson J."/>
            <person name="Wilson A."/>
            <person name="Yadav S."/>
            <person name="Young G."/>
            <person name="Yu Q."/>
            <person name="Zembek L."/>
            <person name="Zhong D."/>
            <person name="Zimmer A."/>
            <person name="Zwirko Z."/>
            <person name="Jaffe D.B."/>
            <person name="Alvarez P."/>
            <person name="Brockman W."/>
            <person name="Butler J."/>
            <person name="Chin C."/>
            <person name="Gnerre S."/>
            <person name="Grabherr M."/>
            <person name="Kleber M."/>
            <person name="Mauceli E."/>
            <person name="MacCallum I."/>
        </authorList>
    </citation>
    <scope>NUCLEOTIDE SEQUENCE [LARGE SCALE GENOMIC DNA]</scope>
    <source>
        <strain evidence="3">Rob3c / Tucson 14021-0248.25</strain>
    </source>
</reference>
<feature type="compositionally biased region" description="Polar residues" evidence="1">
    <location>
        <begin position="211"/>
        <end position="224"/>
    </location>
</feature>
<proteinExistence type="predicted"/>
<dbReference type="STRING" id="7238.B4I9S8"/>
<feature type="region of interest" description="Disordered" evidence="1">
    <location>
        <begin position="1"/>
        <end position="261"/>
    </location>
</feature>
<dbReference type="GO" id="GO:0030707">
    <property type="term" value="P:follicle cell of egg chamber development"/>
    <property type="evidence" value="ECO:0007669"/>
    <property type="project" value="EnsemblMetazoa"/>
</dbReference>
<feature type="compositionally biased region" description="Low complexity" evidence="1">
    <location>
        <begin position="14"/>
        <end position="50"/>
    </location>
</feature>
<organism evidence="3">
    <name type="scientific">Drosophila sechellia</name>
    <name type="common">Fruit fly</name>
    <dbReference type="NCBI Taxonomy" id="7238"/>
    <lineage>
        <taxon>Eukaryota</taxon>
        <taxon>Metazoa</taxon>
        <taxon>Ecdysozoa</taxon>
        <taxon>Arthropoda</taxon>
        <taxon>Hexapoda</taxon>
        <taxon>Insecta</taxon>
        <taxon>Pterygota</taxon>
        <taxon>Neoptera</taxon>
        <taxon>Endopterygota</taxon>
        <taxon>Diptera</taxon>
        <taxon>Brachycera</taxon>
        <taxon>Muscomorpha</taxon>
        <taxon>Ephydroidea</taxon>
        <taxon>Drosophilidae</taxon>
        <taxon>Drosophila</taxon>
        <taxon>Sophophora</taxon>
    </lineage>
</organism>
<dbReference type="OMA" id="PFMRRNG"/>
<feature type="compositionally biased region" description="Gly residues" evidence="1">
    <location>
        <begin position="70"/>
        <end position="80"/>
    </location>
</feature>
<keyword evidence="3" id="KW-1185">Reference proteome</keyword>
<gene>
    <name evidence="2" type="primary">Dsec\GM19217</name>
    <name evidence="2" type="ORF">Dsec_GM19217</name>
</gene>
<protein>
    <submittedName>
        <fullName evidence="2">GM19217</fullName>
    </submittedName>
</protein>
<accession>B4I9S8</accession>
<dbReference type="AlphaFoldDB" id="B4I9S8"/>
<dbReference type="GO" id="GO:0005634">
    <property type="term" value="C:nucleus"/>
    <property type="evidence" value="ECO:0007669"/>
    <property type="project" value="EnsemblMetazoa"/>
</dbReference>
<evidence type="ECO:0000256" key="1">
    <source>
        <dbReference type="SAM" id="MobiDB-lite"/>
    </source>
</evidence>
<evidence type="ECO:0000313" key="2">
    <source>
        <dbReference type="EMBL" id="EDW43959.1"/>
    </source>
</evidence>
<feature type="compositionally biased region" description="Basic and acidic residues" evidence="1">
    <location>
        <begin position="440"/>
        <end position="451"/>
    </location>
</feature>
<dbReference type="Proteomes" id="UP000001292">
    <property type="component" value="Unassembled WGS sequence"/>
</dbReference>
<feature type="compositionally biased region" description="Low complexity" evidence="1">
    <location>
        <begin position="131"/>
        <end position="210"/>
    </location>
</feature>
<dbReference type="HOGENOM" id="CLU_053404_0_0_1"/>
<feature type="compositionally biased region" description="Polar residues" evidence="1">
    <location>
        <begin position="89"/>
        <end position="98"/>
    </location>
</feature>
<evidence type="ECO:0000313" key="3">
    <source>
        <dbReference type="Proteomes" id="UP000001292"/>
    </source>
</evidence>
<dbReference type="KEGG" id="dse:6616123"/>
<feature type="region of interest" description="Disordered" evidence="1">
    <location>
        <begin position="435"/>
        <end position="473"/>
    </location>
</feature>
<name>B4I9S8_DROSE</name>
<dbReference type="PhylomeDB" id="B4I9S8"/>
<dbReference type="EMBL" id="CH480825">
    <property type="protein sequence ID" value="EDW43959.1"/>
    <property type="molecule type" value="Genomic_DNA"/>
</dbReference>